<organism evidence="2 3">
    <name type="scientific">Spiroplasma floricola 23-6</name>
    <dbReference type="NCBI Taxonomy" id="1336749"/>
    <lineage>
        <taxon>Bacteria</taxon>
        <taxon>Bacillati</taxon>
        <taxon>Mycoplasmatota</taxon>
        <taxon>Mollicutes</taxon>
        <taxon>Entomoplasmatales</taxon>
        <taxon>Spiroplasmataceae</taxon>
        <taxon>Spiroplasma</taxon>
    </lineage>
</organism>
<evidence type="ECO:0000313" key="3">
    <source>
        <dbReference type="Proteomes" id="UP000231823"/>
    </source>
</evidence>
<feature type="transmembrane region" description="Helical" evidence="1">
    <location>
        <begin position="12"/>
        <end position="33"/>
    </location>
</feature>
<evidence type="ECO:0000313" key="2">
    <source>
        <dbReference type="EMBL" id="AUB31790.1"/>
    </source>
</evidence>
<feature type="transmembrane region" description="Helical" evidence="1">
    <location>
        <begin position="53"/>
        <end position="75"/>
    </location>
</feature>
<keyword evidence="1" id="KW-1133">Transmembrane helix</keyword>
<gene>
    <name evidence="2" type="ORF">SFLOR_v1c07420</name>
</gene>
<evidence type="ECO:0000256" key="1">
    <source>
        <dbReference type="SAM" id="Phobius"/>
    </source>
</evidence>
<reference evidence="2 3" key="1">
    <citation type="submission" date="2017-12" db="EMBL/GenBank/DDBJ databases">
        <title>Complete genome sequence of Spiroplasma floricola 23-6 (ATCC 29989).</title>
        <authorList>
            <person name="Tsai Y.-M."/>
            <person name="Wu P.-S."/>
            <person name="Lo W.-S."/>
            <person name="Kuo C.-H."/>
        </authorList>
    </citation>
    <scope>NUCLEOTIDE SEQUENCE [LARGE SCALE GENOMIC DNA]</scope>
    <source>
        <strain evidence="2 3">23-6</strain>
    </source>
</reference>
<dbReference type="EMBL" id="CP025057">
    <property type="protein sequence ID" value="AUB31790.1"/>
    <property type="molecule type" value="Genomic_DNA"/>
</dbReference>
<proteinExistence type="predicted"/>
<sequence length="136" mass="16062">MKKLDSAIRIYGLVLGVILSLVLINNFFLLVIFSLTEKGREKINIFFSTSYHLIIPFSILTILVYIFSFFLFFRITYLKEKSYTKTLFIFTCLSFVLCYFLLYLPLWIMLMIRQINIIKSKTEIDKSEQMGVIPNL</sequence>
<keyword evidence="3" id="KW-1185">Reference proteome</keyword>
<protein>
    <submittedName>
        <fullName evidence="2">Uncharacterized protein</fullName>
    </submittedName>
</protein>
<dbReference type="Proteomes" id="UP000231823">
    <property type="component" value="Chromosome"/>
</dbReference>
<accession>A0A2K8SG46</accession>
<keyword evidence="1" id="KW-0812">Transmembrane</keyword>
<feature type="transmembrane region" description="Helical" evidence="1">
    <location>
        <begin position="87"/>
        <end position="112"/>
    </location>
</feature>
<dbReference type="RefSeq" id="WP_100916758.1">
    <property type="nucleotide sequence ID" value="NZ_CP025057.1"/>
</dbReference>
<dbReference type="AlphaFoldDB" id="A0A2K8SG46"/>
<name>A0A2K8SG46_9MOLU</name>
<dbReference type="KEGG" id="sfz:SFLOR_v1c07420"/>
<keyword evidence="1" id="KW-0472">Membrane</keyword>